<accession>A0A2W5FRR7</accession>
<dbReference type="AlphaFoldDB" id="A0A2W5FRR7"/>
<comment type="caution">
    <text evidence="1">The sequence shown here is derived from an EMBL/GenBank/DDBJ whole genome shotgun (WGS) entry which is preliminary data.</text>
</comment>
<evidence type="ECO:0000313" key="2">
    <source>
        <dbReference type="Proteomes" id="UP000249739"/>
    </source>
</evidence>
<protein>
    <submittedName>
        <fullName evidence="1">Uncharacterized protein</fullName>
    </submittedName>
</protein>
<organism evidence="1 2">
    <name type="scientific">Micavibrio aeruginosavorus</name>
    <dbReference type="NCBI Taxonomy" id="349221"/>
    <lineage>
        <taxon>Bacteria</taxon>
        <taxon>Pseudomonadati</taxon>
        <taxon>Bdellovibrionota</taxon>
        <taxon>Bdellovibrionia</taxon>
        <taxon>Bdellovibrionales</taxon>
        <taxon>Pseudobdellovibrionaceae</taxon>
        <taxon>Micavibrio</taxon>
    </lineage>
</organism>
<dbReference type="EMBL" id="QFOT01000023">
    <property type="protein sequence ID" value="PZP56510.1"/>
    <property type="molecule type" value="Genomic_DNA"/>
</dbReference>
<proteinExistence type="predicted"/>
<name>A0A2W5FRR7_9BACT</name>
<reference evidence="1 2" key="1">
    <citation type="submission" date="2017-08" db="EMBL/GenBank/DDBJ databases">
        <title>Infants hospitalized years apart are colonized by the same room-sourced microbial strains.</title>
        <authorList>
            <person name="Brooks B."/>
            <person name="Olm M.R."/>
            <person name="Firek B.A."/>
            <person name="Baker R."/>
            <person name="Thomas B.C."/>
            <person name="Morowitz M.J."/>
            <person name="Banfield J.F."/>
        </authorList>
    </citation>
    <scope>NUCLEOTIDE SEQUENCE [LARGE SCALE GENOMIC DNA]</scope>
    <source>
        <strain evidence="1">S2_006_000_R2_64</strain>
    </source>
</reference>
<dbReference type="Proteomes" id="UP000249739">
    <property type="component" value="Unassembled WGS sequence"/>
</dbReference>
<evidence type="ECO:0000313" key="1">
    <source>
        <dbReference type="EMBL" id="PZP56510.1"/>
    </source>
</evidence>
<gene>
    <name evidence="1" type="ORF">DI586_03430</name>
</gene>
<sequence length="78" mass="9103">MCKFLTKNNDRYYICDSIANVKINLSYLIFLLEKKNIDLHPQSLPCSSIFDVIFRGKELVFGALQAMILHELYFARTL</sequence>